<evidence type="ECO:0000256" key="1">
    <source>
        <dbReference type="SAM" id="MobiDB-lite"/>
    </source>
</evidence>
<evidence type="ECO:0000313" key="2">
    <source>
        <dbReference type="EMBL" id="CCC92750.1"/>
    </source>
</evidence>
<accession>G0UTN6</accession>
<feature type="compositionally biased region" description="Basic and acidic residues" evidence="1">
    <location>
        <begin position="62"/>
        <end position="72"/>
    </location>
</feature>
<dbReference type="VEuPathDB" id="TriTrypDB:TcIL3000_9_1470"/>
<protein>
    <submittedName>
        <fullName evidence="2">Uncharacterized protein</fullName>
    </submittedName>
</protein>
<dbReference type="AlphaFoldDB" id="G0UTN6"/>
<feature type="region of interest" description="Disordered" evidence="1">
    <location>
        <begin position="205"/>
        <end position="226"/>
    </location>
</feature>
<organism evidence="2">
    <name type="scientific">Trypanosoma congolense (strain IL3000)</name>
    <dbReference type="NCBI Taxonomy" id="1068625"/>
    <lineage>
        <taxon>Eukaryota</taxon>
        <taxon>Discoba</taxon>
        <taxon>Euglenozoa</taxon>
        <taxon>Kinetoplastea</taxon>
        <taxon>Metakinetoplastina</taxon>
        <taxon>Trypanosomatida</taxon>
        <taxon>Trypanosomatidae</taxon>
        <taxon>Trypanosoma</taxon>
        <taxon>Nannomonas</taxon>
    </lineage>
</organism>
<reference evidence="2" key="1">
    <citation type="journal article" date="2012" name="Proc. Natl. Acad. Sci. U.S.A.">
        <title>Antigenic diversity is generated by distinct evolutionary mechanisms in African trypanosome species.</title>
        <authorList>
            <person name="Jackson A.P."/>
            <person name="Berry A."/>
            <person name="Aslett M."/>
            <person name="Allison H.C."/>
            <person name="Burton P."/>
            <person name="Vavrova-Anderson J."/>
            <person name="Brown R."/>
            <person name="Browne H."/>
            <person name="Corton N."/>
            <person name="Hauser H."/>
            <person name="Gamble J."/>
            <person name="Gilderthorp R."/>
            <person name="Marcello L."/>
            <person name="McQuillan J."/>
            <person name="Otto T.D."/>
            <person name="Quail M.A."/>
            <person name="Sanders M.J."/>
            <person name="van Tonder A."/>
            <person name="Ginger M.L."/>
            <person name="Field M.C."/>
            <person name="Barry J.D."/>
            <person name="Hertz-Fowler C."/>
            <person name="Berriman M."/>
        </authorList>
    </citation>
    <scope>NUCLEOTIDE SEQUENCE</scope>
    <source>
        <strain evidence="2">IL3000</strain>
    </source>
</reference>
<feature type="region of interest" description="Disordered" evidence="1">
    <location>
        <begin position="62"/>
        <end position="81"/>
    </location>
</feature>
<feature type="region of interest" description="Disordered" evidence="1">
    <location>
        <begin position="366"/>
        <end position="449"/>
    </location>
</feature>
<feature type="compositionally biased region" description="Low complexity" evidence="1">
    <location>
        <begin position="366"/>
        <end position="380"/>
    </location>
</feature>
<gene>
    <name evidence="2" type="ORF">TCIL3000_9_1470</name>
</gene>
<feature type="compositionally biased region" description="Polar residues" evidence="1">
    <location>
        <begin position="439"/>
        <end position="449"/>
    </location>
</feature>
<proteinExistence type="predicted"/>
<sequence>MGLRPTATSASDAATWSNPVTLHRTPDRRRETSYPASEAGNASVCPAQGNEMAGVLSLDAREGENRQERDHGAASGAKWDPVQSVASRVASCAPSKWGSTCPTCGHAEDYEADGPATSRRPVHSSKLVIAMLLLRECQISLSGRYFHAWWRCVVSSGPARGCVDNLAVVVEKVCCGGGGALFNQQASRASKLWNNSGFEQQMIPRNSSADASSITSPEEGTTKANSCTNGCRVVLSRAASSCQSPARICAPFDLKRRDTCAESSVLHSATGAPLGGVNDCVVASLAKSIPKGVWRSPNYRRAPSSAVSKLQVYLDIVQEEESGRRTILERKESAFRSGIQTLANEVLEKDFKDAICKTRAALLRGCSRSRGTPSGSPSGKGVDESRLKPTRQGSTPVAKPSPNKRNLRDELGSIDSAESGNTRLLETDQTVFSPVRTPGNGSPGKSANSHVILGGNGAFVDCDASHDAPKHPTDMGKAAEPGGPSGSSTEGVGVVMQDSPHQVHLESTTEVFPINGNIERRRQSVMSSDELLNFNIQRLVEMDLDVREHEQRVYIANKYRTGLRRIIWICFGNRPCLSKDAGHGR</sequence>
<feature type="region of interest" description="Disordered" evidence="1">
    <location>
        <begin position="467"/>
        <end position="490"/>
    </location>
</feature>
<name>G0UTN6_TRYCI</name>
<dbReference type="EMBL" id="HE575322">
    <property type="protein sequence ID" value="CCC92750.1"/>
    <property type="molecule type" value="Genomic_DNA"/>
</dbReference>
<feature type="region of interest" description="Disordered" evidence="1">
    <location>
        <begin position="1"/>
        <end position="46"/>
    </location>
</feature>
<feature type="compositionally biased region" description="Low complexity" evidence="1">
    <location>
        <begin position="480"/>
        <end position="490"/>
    </location>
</feature>
<feature type="compositionally biased region" description="Polar residues" evidence="1">
    <location>
        <begin position="416"/>
        <end position="432"/>
    </location>
</feature>
<feature type="compositionally biased region" description="Low complexity" evidence="1">
    <location>
        <begin position="1"/>
        <end position="17"/>
    </location>
</feature>